<name>A0A449A6N0_9BACT</name>
<evidence type="ECO:0000313" key="1">
    <source>
        <dbReference type="EMBL" id="VEU59877.1"/>
    </source>
</evidence>
<proteinExistence type="predicted"/>
<keyword evidence="2" id="KW-1185">Reference proteome</keyword>
<dbReference type="Proteomes" id="UP000289440">
    <property type="component" value="Plasmid 2"/>
</dbReference>
<sequence length="201" mass="23528">MIVSVVYDKTTALSSTYVSRRGGQNALNVAISRAKNKMIIVKSIKANEIETLNTNDDLLLFKKWLLFLELSNDERKRYLLLDNQQNNNNSSESEVNNLVDKIIEKILKMSIFIEQNYKIKKDYIIGSKKIDLAILNKENMFLLGIAIDDYNNYSNYEEYIIFKDSISYLLSKKYNLLIIEKIKWLINRDKILNLIEEKLTN</sequence>
<accession>A0A449A6N0</accession>
<dbReference type="KEGG" id="mnu:NCTC10166_00864"/>
<evidence type="ECO:0000313" key="2">
    <source>
        <dbReference type="Proteomes" id="UP000289440"/>
    </source>
</evidence>
<gene>
    <name evidence="1" type="ORF">NCTC10166_00864</name>
</gene>
<geneLocation type="plasmid" evidence="1">
    <name>2</name>
</geneLocation>
<protein>
    <submittedName>
        <fullName evidence="1">Uncharacterized protein</fullName>
    </submittedName>
</protein>
<dbReference type="AlphaFoldDB" id="A0A449A6N0"/>
<dbReference type="EMBL" id="LR214952">
    <property type="protein sequence ID" value="VEU59877.1"/>
    <property type="molecule type" value="Genomic_DNA"/>
</dbReference>
<reference evidence="1 2" key="1">
    <citation type="submission" date="2019-01" db="EMBL/GenBank/DDBJ databases">
        <authorList>
            <consortium name="Pathogen Informatics"/>
        </authorList>
    </citation>
    <scope>NUCLEOTIDE SEQUENCE [LARGE SCALE GENOMIC DNA]</scope>
    <source>
        <strain evidence="1 2">NCTC10166</strain>
        <plasmid evidence="2">2</plasmid>
    </source>
</reference>
<organism evidence="1 2">
    <name type="scientific">Mesomycoplasma neurolyticum</name>
    <dbReference type="NCBI Taxonomy" id="2120"/>
    <lineage>
        <taxon>Bacteria</taxon>
        <taxon>Bacillati</taxon>
        <taxon>Mycoplasmatota</taxon>
        <taxon>Mycoplasmoidales</taxon>
        <taxon>Metamycoplasmataceae</taxon>
        <taxon>Mesomycoplasma</taxon>
    </lineage>
</organism>
<keyword evidence="1" id="KW-0614">Plasmid</keyword>